<dbReference type="Gene3D" id="3.40.630.30">
    <property type="match status" value="1"/>
</dbReference>
<dbReference type="Pfam" id="PF13508">
    <property type="entry name" value="Acetyltransf_7"/>
    <property type="match status" value="1"/>
</dbReference>
<keyword evidence="3" id="KW-1185">Reference proteome</keyword>
<dbReference type="InterPro" id="IPR052523">
    <property type="entry name" value="Trichothecene_AcTrans"/>
</dbReference>
<proteinExistence type="predicted"/>
<dbReference type="SUPFAM" id="SSF55729">
    <property type="entry name" value="Acyl-CoA N-acyltransferases (Nat)"/>
    <property type="match status" value="1"/>
</dbReference>
<name>A0A5C3QZ27_9AGAR</name>
<dbReference type="EMBL" id="ML178816">
    <property type="protein sequence ID" value="TFL05549.1"/>
    <property type="molecule type" value="Genomic_DNA"/>
</dbReference>
<dbReference type="PROSITE" id="PS51186">
    <property type="entry name" value="GNAT"/>
    <property type="match status" value="1"/>
</dbReference>
<dbReference type="PANTHER" id="PTHR42791">
    <property type="entry name" value="GNAT FAMILY ACETYLTRANSFERASE"/>
    <property type="match status" value="1"/>
</dbReference>
<sequence>MAVSVSTFVVRTLINPSEVELAKALAVLNAAYSLSEPALYASAGPEHFADLLPALNAANLRAAAIAGEIYVAEDREGRYLGVAIGFGPGREIFDCEDQTTQALQMLVSRLPAHVHAWNQKMSPDIDNFKVRAFGDAGEKTRWSVHRLGVKPEYQRQGVGSRLVQHICAKASGYNVTSQATDGRGIQLYSHLGFKTRASVQIEAPHGKFTLTALMWCSPAPA</sequence>
<dbReference type="AlphaFoldDB" id="A0A5C3QZ27"/>
<evidence type="ECO:0000259" key="1">
    <source>
        <dbReference type="PROSITE" id="PS51186"/>
    </source>
</evidence>
<reference evidence="2 3" key="1">
    <citation type="journal article" date="2019" name="Nat. Ecol. Evol.">
        <title>Megaphylogeny resolves global patterns of mushroom evolution.</title>
        <authorList>
            <person name="Varga T."/>
            <person name="Krizsan K."/>
            <person name="Foldi C."/>
            <person name="Dima B."/>
            <person name="Sanchez-Garcia M."/>
            <person name="Sanchez-Ramirez S."/>
            <person name="Szollosi G.J."/>
            <person name="Szarkandi J.G."/>
            <person name="Papp V."/>
            <person name="Albert L."/>
            <person name="Andreopoulos W."/>
            <person name="Angelini C."/>
            <person name="Antonin V."/>
            <person name="Barry K.W."/>
            <person name="Bougher N.L."/>
            <person name="Buchanan P."/>
            <person name="Buyck B."/>
            <person name="Bense V."/>
            <person name="Catcheside P."/>
            <person name="Chovatia M."/>
            <person name="Cooper J."/>
            <person name="Damon W."/>
            <person name="Desjardin D."/>
            <person name="Finy P."/>
            <person name="Geml J."/>
            <person name="Haridas S."/>
            <person name="Hughes K."/>
            <person name="Justo A."/>
            <person name="Karasinski D."/>
            <person name="Kautmanova I."/>
            <person name="Kiss B."/>
            <person name="Kocsube S."/>
            <person name="Kotiranta H."/>
            <person name="LaButti K.M."/>
            <person name="Lechner B.E."/>
            <person name="Liimatainen K."/>
            <person name="Lipzen A."/>
            <person name="Lukacs Z."/>
            <person name="Mihaltcheva S."/>
            <person name="Morgado L.N."/>
            <person name="Niskanen T."/>
            <person name="Noordeloos M.E."/>
            <person name="Ohm R.A."/>
            <person name="Ortiz-Santana B."/>
            <person name="Ovrebo C."/>
            <person name="Racz N."/>
            <person name="Riley R."/>
            <person name="Savchenko A."/>
            <person name="Shiryaev A."/>
            <person name="Soop K."/>
            <person name="Spirin V."/>
            <person name="Szebenyi C."/>
            <person name="Tomsovsky M."/>
            <person name="Tulloss R.E."/>
            <person name="Uehling J."/>
            <person name="Grigoriev I.V."/>
            <person name="Vagvolgyi C."/>
            <person name="Papp T."/>
            <person name="Martin F.M."/>
            <person name="Miettinen O."/>
            <person name="Hibbett D.S."/>
            <person name="Nagy L.G."/>
        </authorList>
    </citation>
    <scope>NUCLEOTIDE SEQUENCE [LARGE SCALE GENOMIC DNA]</scope>
    <source>
        <strain evidence="2 3">CBS 309.79</strain>
    </source>
</reference>
<dbReference type="Proteomes" id="UP000305067">
    <property type="component" value="Unassembled WGS sequence"/>
</dbReference>
<dbReference type="STRING" id="1884261.A0A5C3QZ27"/>
<dbReference type="InterPro" id="IPR000182">
    <property type="entry name" value="GNAT_dom"/>
</dbReference>
<dbReference type="CDD" id="cd04301">
    <property type="entry name" value="NAT_SF"/>
    <property type="match status" value="1"/>
</dbReference>
<evidence type="ECO:0000313" key="3">
    <source>
        <dbReference type="Proteomes" id="UP000305067"/>
    </source>
</evidence>
<accession>A0A5C3QZ27</accession>
<organism evidence="2 3">
    <name type="scientific">Pterulicium gracile</name>
    <dbReference type="NCBI Taxonomy" id="1884261"/>
    <lineage>
        <taxon>Eukaryota</taxon>
        <taxon>Fungi</taxon>
        <taxon>Dikarya</taxon>
        <taxon>Basidiomycota</taxon>
        <taxon>Agaricomycotina</taxon>
        <taxon>Agaricomycetes</taxon>
        <taxon>Agaricomycetidae</taxon>
        <taxon>Agaricales</taxon>
        <taxon>Pleurotineae</taxon>
        <taxon>Pterulaceae</taxon>
        <taxon>Pterulicium</taxon>
    </lineage>
</organism>
<dbReference type="GO" id="GO:0016747">
    <property type="term" value="F:acyltransferase activity, transferring groups other than amino-acyl groups"/>
    <property type="evidence" value="ECO:0007669"/>
    <property type="project" value="InterPro"/>
</dbReference>
<dbReference type="OrthoDB" id="61113at2759"/>
<feature type="domain" description="N-acetyltransferase" evidence="1">
    <location>
        <begin position="17"/>
        <end position="219"/>
    </location>
</feature>
<dbReference type="InterPro" id="IPR016181">
    <property type="entry name" value="Acyl_CoA_acyltransferase"/>
</dbReference>
<dbReference type="PANTHER" id="PTHR42791:SF1">
    <property type="entry name" value="N-ACETYLTRANSFERASE DOMAIN-CONTAINING PROTEIN"/>
    <property type="match status" value="1"/>
</dbReference>
<protein>
    <recommendedName>
        <fullName evidence="1">N-acetyltransferase domain-containing protein</fullName>
    </recommendedName>
</protein>
<gene>
    <name evidence="2" type="ORF">BDV98DRAFT_589171</name>
</gene>
<evidence type="ECO:0000313" key="2">
    <source>
        <dbReference type="EMBL" id="TFL05549.1"/>
    </source>
</evidence>